<dbReference type="EMBL" id="CAJNBJ010000019">
    <property type="protein sequence ID" value="CAE6791056.1"/>
    <property type="molecule type" value="Genomic_DNA"/>
</dbReference>
<protein>
    <submittedName>
        <fullName evidence="1">Uncharacterized protein</fullName>
    </submittedName>
</protein>
<organism evidence="1 2">
    <name type="scientific">Nitrospira defluvii</name>
    <dbReference type="NCBI Taxonomy" id="330214"/>
    <lineage>
        <taxon>Bacteria</taxon>
        <taxon>Pseudomonadati</taxon>
        <taxon>Nitrospirota</taxon>
        <taxon>Nitrospiria</taxon>
        <taxon>Nitrospirales</taxon>
        <taxon>Nitrospiraceae</taxon>
        <taxon>Nitrospira</taxon>
    </lineage>
</organism>
<reference evidence="1 2" key="1">
    <citation type="submission" date="2021-02" db="EMBL/GenBank/DDBJ databases">
        <authorList>
            <person name="Han P."/>
        </authorList>
    </citation>
    <scope>NUCLEOTIDE SEQUENCE [LARGE SCALE GENOMIC DNA]</scope>
    <source>
        <strain evidence="1">Candidatus Nitrospira sp. ZN2</strain>
    </source>
</reference>
<evidence type="ECO:0000313" key="1">
    <source>
        <dbReference type="EMBL" id="CAE6791056.1"/>
    </source>
</evidence>
<comment type="caution">
    <text evidence="1">The sequence shown here is derived from an EMBL/GenBank/DDBJ whole genome shotgun (WGS) entry which is preliminary data.</text>
</comment>
<gene>
    <name evidence="1" type="ORF">NSPZN2_60010</name>
</gene>
<evidence type="ECO:0000313" key="2">
    <source>
        <dbReference type="Proteomes" id="UP000675880"/>
    </source>
</evidence>
<dbReference type="RefSeq" id="WP_213043879.1">
    <property type="nucleotide sequence ID" value="NZ_CAJNBJ010000019.1"/>
</dbReference>
<sequence>MMAFNQVGDFWLAPGESTRIHLALGGLINEVEWGGHDVGAQWIMADGVGINPVRLMVSEHTKEKKPIRRRPGSPSPIVYSVTVTNIGEELAHFTIQGGGNV</sequence>
<keyword evidence="2" id="KW-1185">Reference proteome</keyword>
<proteinExistence type="predicted"/>
<accession>A0ABM8S6E8</accession>
<dbReference type="Proteomes" id="UP000675880">
    <property type="component" value="Unassembled WGS sequence"/>
</dbReference>
<name>A0ABM8S6E8_9BACT</name>